<feature type="compositionally biased region" description="Basic residues" evidence="1">
    <location>
        <begin position="254"/>
        <end position="267"/>
    </location>
</feature>
<protein>
    <recommendedName>
        <fullName evidence="2">Calmodulin-binding domain-containing protein</fullName>
    </recommendedName>
</protein>
<feature type="region of interest" description="Disordered" evidence="1">
    <location>
        <begin position="469"/>
        <end position="509"/>
    </location>
</feature>
<organism evidence="3 4">
    <name type="scientific">Acacia crassicarpa</name>
    <name type="common">northern wattle</name>
    <dbReference type="NCBI Taxonomy" id="499986"/>
    <lineage>
        <taxon>Eukaryota</taxon>
        <taxon>Viridiplantae</taxon>
        <taxon>Streptophyta</taxon>
        <taxon>Embryophyta</taxon>
        <taxon>Tracheophyta</taxon>
        <taxon>Spermatophyta</taxon>
        <taxon>Magnoliopsida</taxon>
        <taxon>eudicotyledons</taxon>
        <taxon>Gunneridae</taxon>
        <taxon>Pentapetalae</taxon>
        <taxon>rosids</taxon>
        <taxon>fabids</taxon>
        <taxon>Fabales</taxon>
        <taxon>Fabaceae</taxon>
        <taxon>Caesalpinioideae</taxon>
        <taxon>mimosoid clade</taxon>
        <taxon>Acacieae</taxon>
        <taxon>Acacia</taxon>
    </lineage>
</organism>
<feature type="compositionally biased region" description="Acidic residues" evidence="1">
    <location>
        <begin position="388"/>
        <end position="404"/>
    </location>
</feature>
<name>A0AAE1MY81_9FABA</name>
<dbReference type="Pfam" id="PF07839">
    <property type="entry name" value="CaM_binding"/>
    <property type="match status" value="1"/>
</dbReference>
<feature type="compositionally biased region" description="Basic and acidic residues" evidence="1">
    <location>
        <begin position="223"/>
        <end position="233"/>
    </location>
</feature>
<feature type="compositionally biased region" description="Basic and acidic residues" evidence="1">
    <location>
        <begin position="405"/>
        <end position="438"/>
    </location>
</feature>
<evidence type="ECO:0000313" key="3">
    <source>
        <dbReference type="EMBL" id="KAK4279421.1"/>
    </source>
</evidence>
<feature type="region of interest" description="Disordered" evidence="1">
    <location>
        <begin position="119"/>
        <end position="438"/>
    </location>
</feature>
<feature type="compositionally biased region" description="Basic and acidic residues" evidence="1">
    <location>
        <begin position="167"/>
        <end position="183"/>
    </location>
</feature>
<gene>
    <name evidence="3" type="ORF">QN277_011206</name>
</gene>
<feature type="compositionally biased region" description="Polar residues" evidence="1">
    <location>
        <begin position="132"/>
        <end position="146"/>
    </location>
</feature>
<feature type="compositionally biased region" description="Polar residues" evidence="1">
    <location>
        <begin position="1"/>
        <end position="18"/>
    </location>
</feature>
<feature type="compositionally biased region" description="Basic and acidic residues" evidence="1">
    <location>
        <begin position="479"/>
        <end position="496"/>
    </location>
</feature>
<dbReference type="GO" id="GO:0005516">
    <property type="term" value="F:calmodulin binding"/>
    <property type="evidence" value="ECO:0007669"/>
    <property type="project" value="InterPro"/>
</dbReference>
<dbReference type="SMART" id="SM01054">
    <property type="entry name" value="CaM_binding"/>
    <property type="match status" value="1"/>
</dbReference>
<evidence type="ECO:0000259" key="2">
    <source>
        <dbReference type="SMART" id="SM01054"/>
    </source>
</evidence>
<accession>A0AAE1MY81</accession>
<dbReference type="EMBL" id="JAWXYG010000002">
    <property type="protein sequence ID" value="KAK4279421.1"/>
    <property type="molecule type" value="Genomic_DNA"/>
</dbReference>
<comment type="caution">
    <text evidence="3">The sequence shown here is derived from an EMBL/GenBank/DDBJ whole genome shotgun (WGS) entry which is preliminary data.</text>
</comment>
<feature type="compositionally biased region" description="Basic and acidic residues" evidence="1">
    <location>
        <begin position="268"/>
        <end position="289"/>
    </location>
</feature>
<evidence type="ECO:0000256" key="1">
    <source>
        <dbReference type="SAM" id="MobiDB-lite"/>
    </source>
</evidence>
<reference evidence="3" key="1">
    <citation type="submission" date="2023-10" db="EMBL/GenBank/DDBJ databases">
        <title>Chromosome-level genome of the transformable northern wattle, Acacia crassicarpa.</title>
        <authorList>
            <person name="Massaro I."/>
            <person name="Sinha N.R."/>
            <person name="Poethig S."/>
            <person name="Leichty A.R."/>
        </authorList>
    </citation>
    <scope>NUCLEOTIDE SEQUENCE</scope>
    <source>
        <strain evidence="3">Acra3RX</strain>
        <tissue evidence="3">Leaf</tissue>
    </source>
</reference>
<feature type="compositionally biased region" description="Polar residues" evidence="1">
    <location>
        <begin position="201"/>
        <end position="219"/>
    </location>
</feature>
<feature type="compositionally biased region" description="Basic and acidic residues" evidence="1">
    <location>
        <begin position="298"/>
        <end position="348"/>
    </location>
</feature>
<dbReference type="PANTHER" id="PTHR33349">
    <property type="entry name" value="EMB|CAB62594.1"/>
    <property type="match status" value="1"/>
</dbReference>
<dbReference type="AlphaFoldDB" id="A0AAE1MY81"/>
<dbReference type="InterPro" id="IPR012417">
    <property type="entry name" value="CaM-bd_dom_pln"/>
</dbReference>
<proteinExistence type="predicted"/>
<keyword evidence="4" id="KW-1185">Reference proteome</keyword>
<feature type="domain" description="Calmodulin-binding" evidence="2">
    <location>
        <begin position="443"/>
        <end position="558"/>
    </location>
</feature>
<dbReference type="Proteomes" id="UP001293593">
    <property type="component" value="Unassembled WGS sequence"/>
</dbReference>
<feature type="region of interest" description="Disordered" evidence="1">
    <location>
        <begin position="1"/>
        <end position="39"/>
    </location>
</feature>
<evidence type="ECO:0000313" key="4">
    <source>
        <dbReference type="Proteomes" id="UP001293593"/>
    </source>
</evidence>
<sequence length="570" mass="63532">MADNHVNSPVTPDITKSSGVELRRHSTGKTSSGNSEEKVLPRYLRASTGSCHDFCKYGGKQAFEANENRSILKRVARKPVHQRSNELSASTGSKLTKKICSAKLTASVDSVLQSCQSLGNHEHKHKMPAKSIENSKQVENEVSGNKKTALVKIRPSNYLKSPASDPSKTRRQEISSVSKKVEASSKSTAAFKAKERKLCSKPNSVTEKTMCSKNPSAGFSGQRDSELRMEKKVATSKVAARKLNTSSRAASINARKHKGLKIAPHLKNHSENDKDKPKQHCDVEVEQKTRKNNPKQHNCVEFEEKTRKDRSDQHSDVDVEQKTRKDSPEQHVGVEVEEKTLHVIKIAEENEILQSDQNASHDAELSPPQLSSSPKFFCYSSSKSSSQDDQEESEYTTSEVDEDSISAKDEGKHIENGDDVEVDQKGKPKKDGAVDLEDKDRCQITELKFRRGKWVEIKSEKSSPRRLKFRRGRILGKTENGKSEAQRRIYKRRDGDVGESNDATTDAEKVVLRHQDVQGKKDEQGLFNNVIEETATKLAETRKSKVKALVGAFETVISLQEKKLSASTGI</sequence>
<feature type="compositionally biased region" description="Low complexity" evidence="1">
    <location>
        <begin position="371"/>
        <end position="387"/>
    </location>
</feature>
<dbReference type="PANTHER" id="PTHR33349:SF1">
    <property type="entry name" value="EMB|CAB62594.1"/>
    <property type="match status" value="1"/>
</dbReference>